<feature type="transmembrane region" description="Helical" evidence="1">
    <location>
        <begin position="380"/>
        <end position="397"/>
    </location>
</feature>
<dbReference type="PANTHER" id="PTHR36840">
    <property type="entry name" value="BLL5714 PROTEIN"/>
    <property type="match status" value="1"/>
</dbReference>
<feature type="transmembrane region" description="Helical" evidence="1">
    <location>
        <begin position="324"/>
        <end position="344"/>
    </location>
</feature>
<keyword evidence="1" id="KW-1133">Transmembrane helix</keyword>
<keyword evidence="1" id="KW-0472">Membrane</keyword>
<dbReference type="EMBL" id="JAUCGQ010000001">
    <property type="protein sequence ID" value="MDM7855221.1"/>
    <property type="molecule type" value="Genomic_DNA"/>
</dbReference>
<organism evidence="2 3">
    <name type="scientific">Cellulomonas alba</name>
    <dbReference type="NCBI Taxonomy" id="3053467"/>
    <lineage>
        <taxon>Bacteria</taxon>
        <taxon>Bacillati</taxon>
        <taxon>Actinomycetota</taxon>
        <taxon>Actinomycetes</taxon>
        <taxon>Micrococcales</taxon>
        <taxon>Cellulomonadaceae</taxon>
        <taxon>Cellulomonas</taxon>
    </lineage>
</organism>
<keyword evidence="1" id="KW-0812">Transmembrane</keyword>
<feature type="transmembrane region" description="Helical" evidence="1">
    <location>
        <begin position="356"/>
        <end position="374"/>
    </location>
</feature>
<name>A0ABT7SGB7_9CELL</name>
<evidence type="ECO:0000313" key="3">
    <source>
        <dbReference type="Proteomes" id="UP001529338"/>
    </source>
</evidence>
<dbReference type="InterPro" id="IPR010640">
    <property type="entry name" value="Low_temperature_requirement_A"/>
</dbReference>
<gene>
    <name evidence="2" type="ORF">QRT04_09785</name>
</gene>
<dbReference type="RefSeq" id="WP_289455024.1">
    <property type="nucleotide sequence ID" value="NZ_JAUCGQ010000001.1"/>
</dbReference>
<dbReference type="Proteomes" id="UP001529338">
    <property type="component" value="Unassembled WGS sequence"/>
</dbReference>
<accession>A0ABT7SGB7</accession>
<feature type="transmembrane region" description="Helical" evidence="1">
    <location>
        <begin position="93"/>
        <end position="113"/>
    </location>
</feature>
<evidence type="ECO:0000256" key="1">
    <source>
        <dbReference type="SAM" id="Phobius"/>
    </source>
</evidence>
<proteinExistence type="predicted"/>
<dbReference type="Pfam" id="PF06772">
    <property type="entry name" value="LtrA"/>
    <property type="match status" value="1"/>
</dbReference>
<feature type="transmembrane region" description="Helical" evidence="1">
    <location>
        <begin position="296"/>
        <end position="318"/>
    </location>
</feature>
<comment type="caution">
    <text evidence="2">The sequence shown here is derived from an EMBL/GenBank/DDBJ whole genome shotgun (WGS) entry which is preliminary data.</text>
</comment>
<evidence type="ECO:0000313" key="2">
    <source>
        <dbReference type="EMBL" id="MDM7855221.1"/>
    </source>
</evidence>
<feature type="transmembrane region" description="Helical" evidence="1">
    <location>
        <begin position="154"/>
        <end position="174"/>
    </location>
</feature>
<feature type="transmembrane region" description="Helical" evidence="1">
    <location>
        <begin position="33"/>
        <end position="51"/>
    </location>
</feature>
<feature type="transmembrane region" description="Helical" evidence="1">
    <location>
        <begin position="247"/>
        <end position="269"/>
    </location>
</feature>
<reference evidence="2 3" key="1">
    <citation type="submission" date="2023-06" db="EMBL/GenBank/DDBJ databases">
        <title>Cellulomonas sp. MW4 Whole genome sequence.</title>
        <authorList>
            <person name="Park S."/>
        </authorList>
    </citation>
    <scope>NUCLEOTIDE SEQUENCE [LARGE SCALE GENOMIC DNA]</scope>
    <source>
        <strain evidence="2 3">MW4</strain>
    </source>
</reference>
<feature type="transmembrane region" description="Helical" evidence="1">
    <location>
        <begin position="180"/>
        <end position="201"/>
    </location>
</feature>
<feature type="transmembrane region" description="Helical" evidence="1">
    <location>
        <begin position="63"/>
        <end position="81"/>
    </location>
</feature>
<keyword evidence="3" id="KW-1185">Reference proteome</keyword>
<dbReference type="PANTHER" id="PTHR36840:SF1">
    <property type="entry name" value="BLL5714 PROTEIN"/>
    <property type="match status" value="1"/>
</dbReference>
<sequence>MTTARDAAARWLARVGLRTDLLRDDTRDDSARVGYVELFFDLVFVFAITQLSHTLIHHTDATHLLRVLVLAWAVWWLWIDSTWVTNWLDPERVPVRAMLVVMMALGLLMSSAIPEAFGEKALLFAIPYVTIQVGRTVFTTLAMGRVWTDNAVNFLRITTWLVASGVLWVAGALVDEQARTVLWVLAALMDLASPRALFWVPGLGASDVHTWAVRSGHMAERVSLFVIISLGESIVVTGGSFSELSVSAATVAAFLAAFTSTVLMWLLFFDRSERSATRFFSRQSETGMVAQTAYTYVPYVLVVGIVLTAVGDGLVLAGEDAHRGWTAAIVCGSAAVYLVGNALFRRTTGGGWSVPHLVGAAVAVALVALAGVATAVELSWAANVVMLAVLVADVAIARRRVAAEPPADVY</sequence>
<protein>
    <submittedName>
        <fullName evidence="2">Low temperature requirement protein A</fullName>
    </submittedName>
</protein>